<feature type="domain" description="N-acetyltransferase" evidence="3">
    <location>
        <begin position="6"/>
        <end position="168"/>
    </location>
</feature>
<name>A0ABP8E4G1_9MICO</name>
<evidence type="ECO:0000259" key="3">
    <source>
        <dbReference type="PROSITE" id="PS51186"/>
    </source>
</evidence>
<evidence type="ECO:0000256" key="1">
    <source>
        <dbReference type="ARBA" id="ARBA00022679"/>
    </source>
</evidence>
<dbReference type="Proteomes" id="UP001501594">
    <property type="component" value="Unassembled WGS sequence"/>
</dbReference>
<keyword evidence="2" id="KW-0012">Acyltransferase</keyword>
<dbReference type="PANTHER" id="PTHR43877">
    <property type="entry name" value="AMINOALKYLPHOSPHONATE N-ACETYLTRANSFERASE-RELATED-RELATED"/>
    <property type="match status" value="1"/>
</dbReference>
<dbReference type="PROSITE" id="PS51186">
    <property type="entry name" value="GNAT"/>
    <property type="match status" value="1"/>
</dbReference>
<dbReference type="CDD" id="cd04301">
    <property type="entry name" value="NAT_SF"/>
    <property type="match status" value="1"/>
</dbReference>
<gene>
    <name evidence="4" type="ORF">GCM10022256_27150</name>
</gene>
<proteinExistence type="predicted"/>
<dbReference type="Pfam" id="PF00583">
    <property type="entry name" value="Acetyltransf_1"/>
    <property type="match status" value="1"/>
</dbReference>
<dbReference type="PANTHER" id="PTHR43877:SF2">
    <property type="entry name" value="AMINOALKYLPHOSPHONATE N-ACETYLTRANSFERASE-RELATED"/>
    <property type="match status" value="1"/>
</dbReference>
<evidence type="ECO:0000313" key="5">
    <source>
        <dbReference type="Proteomes" id="UP001501594"/>
    </source>
</evidence>
<dbReference type="Gene3D" id="3.40.630.30">
    <property type="match status" value="1"/>
</dbReference>
<reference evidence="5" key="1">
    <citation type="journal article" date="2019" name="Int. J. Syst. Evol. Microbiol.">
        <title>The Global Catalogue of Microorganisms (GCM) 10K type strain sequencing project: providing services to taxonomists for standard genome sequencing and annotation.</title>
        <authorList>
            <consortium name="The Broad Institute Genomics Platform"/>
            <consortium name="The Broad Institute Genome Sequencing Center for Infectious Disease"/>
            <person name="Wu L."/>
            <person name="Ma J."/>
        </authorList>
    </citation>
    <scope>NUCLEOTIDE SEQUENCE [LARGE SCALE GENOMIC DNA]</scope>
    <source>
        <strain evidence="5">JCM 17442</strain>
    </source>
</reference>
<dbReference type="InterPro" id="IPR000182">
    <property type="entry name" value="GNAT_dom"/>
</dbReference>
<comment type="caution">
    <text evidence="4">The sequence shown here is derived from an EMBL/GenBank/DDBJ whole genome shotgun (WGS) entry which is preliminary data.</text>
</comment>
<organism evidence="4 5">
    <name type="scientific">Frondihabitans peucedani</name>
    <dbReference type="NCBI Taxonomy" id="598626"/>
    <lineage>
        <taxon>Bacteria</taxon>
        <taxon>Bacillati</taxon>
        <taxon>Actinomycetota</taxon>
        <taxon>Actinomycetes</taxon>
        <taxon>Micrococcales</taxon>
        <taxon>Microbacteriaceae</taxon>
        <taxon>Frondihabitans</taxon>
    </lineage>
</organism>
<dbReference type="RefSeq" id="WP_344797103.1">
    <property type="nucleotide sequence ID" value="NZ_BAABAU010000004.1"/>
</dbReference>
<sequence>MRSSTVTIRSVTEEDWREFRGLRLRMLEDTPIAFGETLEHALRLPESEWRMRGRRGLEPRSALFVAIDDATMEWVGTMGGYVPPTGAPLLVGVFVAPEYRGAAAGVADRLLAEVVDWARDYGTELALHVHEANPRAIRYYERHGFANTGRRLTYELAPGGLEWEMTRPLA</sequence>
<accession>A0ABP8E4G1</accession>
<evidence type="ECO:0000256" key="2">
    <source>
        <dbReference type="ARBA" id="ARBA00023315"/>
    </source>
</evidence>
<dbReference type="SUPFAM" id="SSF55729">
    <property type="entry name" value="Acyl-CoA N-acyltransferases (Nat)"/>
    <property type="match status" value="1"/>
</dbReference>
<dbReference type="InterPro" id="IPR016181">
    <property type="entry name" value="Acyl_CoA_acyltransferase"/>
</dbReference>
<evidence type="ECO:0000313" key="4">
    <source>
        <dbReference type="EMBL" id="GAA4267103.1"/>
    </source>
</evidence>
<dbReference type="InterPro" id="IPR050832">
    <property type="entry name" value="Bact_Acetyltransf"/>
</dbReference>
<protein>
    <submittedName>
        <fullName evidence="4">GNAT family N-acetyltransferase</fullName>
    </submittedName>
</protein>
<keyword evidence="1" id="KW-0808">Transferase</keyword>
<keyword evidence="5" id="KW-1185">Reference proteome</keyword>
<dbReference type="EMBL" id="BAABAU010000004">
    <property type="protein sequence ID" value="GAA4267103.1"/>
    <property type="molecule type" value="Genomic_DNA"/>
</dbReference>